<dbReference type="Proteomes" id="UP001062846">
    <property type="component" value="Chromosome 2"/>
</dbReference>
<keyword evidence="2" id="KW-1185">Reference proteome</keyword>
<comment type="caution">
    <text evidence="1">The sequence shown here is derived from an EMBL/GenBank/DDBJ whole genome shotgun (WGS) entry which is preliminary data.</text>
</comment>
<protein>
    <submittedName>
        <fullName evidence="1">Uncharacterized protein</fullName>
    </submittedName>
</protein>
<reference evidence="1" key="1">
    <citation type="submission" date="2022-02" db="EMBL/GenBank/DDBJ databases">
        <title>Plant Genome Project.</title>
        <authorList>
            <person name="Zhang R.-G."/>
        </authorList>
    </citation>
    <scope>NUCLEOTIDE SEQUENCE</scope>
    <source>
        <strain evidence="1">AT1</strain>
    </source>
</reference>
<evidence type="ECO:0000313" key="2">
    <source>
        <dbReference type="Proteomes" id="UP001062846"/>
    </source>
</evidence>
<dbReference type="EMBL" id="CM046389">
    <property type="protein sequence ID" value="KAI8568974.1"/>
    <property type="molecule type" value="Genomic_DNA"/>
</dbReference>
<gene>
    <name evidence="1" type="ORF">RHMOL_Rhmol02G0242800</name>
</gene>
<evidence type="ECO:0000313" key="1">
    <source>
        <dbReference type="EMBL" id="KAI8568974.1"/>
    </source>
</evidence>
<proteinExistence type="predicted"/>
<accession>A0ACC0PV88</accession>
<sequence>METGGSEGAIELSGRSAHTRVTDGEGDTTETTGESNTRVTYGEGNTTETAGERNMTSLHEVSNAKKLKLEGLNTVVEQQGQTINGLLTLAFQLANYYCVSQAVVFSALPGDSPSLKCHDVWFPLVLSLLPGFLNLCALHVIGKKFIKAYTERDRSIRHRNELTLTMRPEASSPTGDEPNREQLIGVDPALKKLLETYFYACIIAFAFLAIVIAFGSAWILCLEKIIVKHHDEDDAAKCLKLCDGGKCIRICPES</sequence>
<organism evidence="1 2">
    <name type="scientific">Rhododendron molle</name>
    <name type="common">Chinese azalea</name>
    <name type="synonym">Azalea mollis</name>
    <dbReference type="NCBI Taxonomy" id="49168"/>
    <lineage>
        <taxon>Eukaryota</taxon>
        <taxon>Viridiplantae</taxon>
        <taxon>Streptophyta</taxon>
        <taxon>Embryophyta</taxon>
        <taxon>Tracheophyta</taxon>
        <taxon>Spermatophyta</taxon>
        <taxon>Magnoliopsida</taxon>
        <taxon>eudicotyledons</taxon>
        <taxon>Gunneridae</taxon>
        <taxon>Pentapetalae</taxon>
        <taxon>asterids</taxon>
        <taxon>Ericales</taxon>
        <taxon>Ericaceae</taxon>
        <taxon>Ericoideae</taxon>
        <taxon>Rhodoreae</taxon>
        <taxon>Rhododendron</taxon>
    </lineage>
</organism>
<name>A0ACC0PV88_RHOML</name>